<sequence>MTTKHLPDPRLYPNASVSNRLIHQAQSVLGAVDDDVRELERVALGDAMDDLLARDEVLLISVALNMAPSRAAYQVLWQALRQAVEAAPGRHAEIFALPLVLVAGSKSRATLPDRIADVDGLNAILRQHGVFAAGAEVFLSGRLLHPDAVVGISPGQLYRYTRQLADAARGLPLDLEGSAVTVQEEGVFLRYLVGVAIRETTPPVDYSPRIGAWGTVLMKFLGEALQTEGVTLFPIFRAPAPLMQALVAGNQARLEVAQQVFVSSLLRKLRSEGKEPVVALSAHHGGEIHVAVSSADAPDRDERFVWPLAPLDRVERIEEDFLQLMRDCQVEMVRIEETVQPAQS</sequence>
<dbReference type="EMBL" id="SNZP01000009">
    <property type="protein sequence ID" value="TDR77902.1"/>
    <property type="molecule type" value="Genomic_DNA"/>
</dbReference>
<organism evidence="1 2">
    <name type="scientific">Paludibacterium purpuratum</name>
    <dbReference type="NCBI Taxonomy" id="1144873"/>
    <lineage>
        <taxon>Bacteria</taxon>
        <taxon>Pseudomonadati</taxon>
        <taxon>Pseudomonadota</taxon>
        <taxon>Betaproteobacteria</taxon>
        <taxon>Neisseriales</taxon>
        <taxon>Chromobacteriaceae</taxon>
        <taxon>Paludibacterium</taxon>
    </lineage>
</organism>
<evidence type="ECO:0000313" key="1">
    <source>
        <dbReference type="EMBL" id="TDR77902.1"/>
    </source>
</evidence>
<reference evidence="1 2" key="1">
    <citation type="submission" date="2019-03" db="EMBL/GenBank/DDBJ databases">
        <title>Genomic Encyclopedia of Type Strains, Phase III (KMG-III): the genomes of soil and plant-associated and newly described type strains.</title>
        <authorList>
            <person name="Whitman W."/>
        </authorList>
    </citation>
    <scope>NUCLEOTIDE SEQUENCE [LARGE SCALE GENOMIC DNA]</scope>
    <source>
        <strain evidence="1 2">CECT 8976</strain>
    </source>
</reference>
<accession>A0A4R7B2D5</accession>
<dbReference type="Proteomes" id="UP000295611">
    <property type="component" value="Unassembled WGS sequence"/>
</dbReference>
<proteinExistence type="predicted"/>
<evidence type="ECO:0000313" key="2">
    <source>
        <dbReference type="Proteomes" id="UP000295611"/>
    </source>
</evidence>
<comment type="caution">
    <text evidence="1">The sequence shown here is derived from an EMBL/GenBank/DDBJ whole genome shotgun (WGS) entry which is preliminary data.</text>
</comment>
<dbReference type="OrthoDB" id="9127182at2"/>
<dbReference type="AlphaFoldDB" id="A0A4R7B2D5"/>
<protein>
    <submittedName>
        <fullName evidence="1">Uncharacterized protein</fullName>
    </submittedName>
</protein>
<dbReference type="RefSeq" id="WP_133681628.1">
    <property type="nucleotide sequence ID" value="NZ_SNZP01000009.1"/>
</dbReference>
<keyword evidence="2" id="KW-1185">Reference proteome</keyword>
<gene>
    <name evidence="1" type="ORF">DFP86_109149</name>
</gene>
<name>A0A4R7B2D5_9NEIS</name>